<dbReference type="PRINTS" id="PR00039">
    <property type="entry name" value="HTHLYSR"/>
</dbReference>
<dbReference type="PANTHER" id="PTHR30537">
    <property type="entry name" value="HTH-TYPE TRANSCRIPTIONAL REGULATOR"/>
    <property type="match status" value="1"/>
</dbReference>
<dbReference type="InterPro" id="IPR036388">
    <property type="entry name" value="WH-like_DNA-bd_sf"/>
</dbReference>
<keyword evidence="3" id="KW-0238">DNA-binding</keyword>
<dbReference type="EMBL" id="JBHLZN010000003">
    <property type="protein sequence ID" value="MFB9886913.1"/>
    <property type="molecule type" value="Genomic_DNA"/>
</dbReference>
<reference evidence="6 7" key="1">
    <citation type="submission" date="2024-09" db="EMBL/GenBank/DDBJ databases">
        <authorList>
            <person name="Sun Q."/>
            <person name="Mori K."/>
        </authorList>
    </citation>
    <scope>NUCLEOTIDE SEQUENCE [LARGE SCALE GENOMIC DNA]</scope>
    <source>
        <strain evidence="6 7">ATCC 51285</strain>
    </source>
</reference>
<dbReference type="InterPro" id="IPR058163">
    <property type="entry name" value="LysR-type_TF_proteobact-type"/>
</dbReference>
<accession>A0ABV5ZC94</accession>
<dbReference type="InterPro" id="IPR000847">
    <property type="entry name" value="LysR_HTH_N"/>
</dbReference>
<evidence type="ECO:0000259" key="5">
    <source>
        <dbReference type="PROSITE" id="PS50931"/>
    </source>
</evidence>
<dbReference type="Pfam" id="PF03466">
    <property type="entry name" value="LysR_substrate"/>
    <property type="match status" value="1"/>
</dbReference>
<dbReference type="RefSeq" id="WP_027312260.1">
    <property type="nucleotide sequence ID" value="NZ_JBHLZN010000003.1"/>
</dbReference>
<evidence type="ECO:0000313" key="6">
    <source>
        <dbReference type="EMBL" id="MFB9886913.1"/>
    </source>
</evidence>
<evidence type="ECO:0000256" key="1">
    <source>
        <dbReference type="ARBA" id="ARBA00009437"/>
    </source>
</evidence>
<protein>
    <submittedName>
        <fullName evidence="6">LysR substrate-binding domain-containing protein</fullName>
    </submittedName>
</protein>
<dbReference type="Gene3D" id="1.10.10.10">
    <property type="entry name" value="Winged helix-like DNA-binding domain superfamily/Winged helix DNA-binding domain"/>
    <property type="match status" value="1"/>
</dbReference>
<dbReference type="InterPro" id="IPR036390">
    <property type="entry name" value="WH_DNA-bd_sf"/>
</dbReference>
<keyword evidence="7" id="KW-1185">Reference proteome</keyword>
<dbReference type="CDD" id="cd08432">
    <property type="entry name" value="PBP2_GcdR_TrpI_HvrB_AmpR_like"/>
    <property type="match status" value="1"/>
</dbReference>
<evidence type="ECO:0000256" key="2">
    <source>
        <dbReference type="ARBA" id="ARBA00023015"/>
    </source>
</evidence>
<dbReference type="PANTHER" id="PTHR30537:SF26">
    <property type="entry name" value="GLYCINE CLEAVAGE SYSTEM TRANSCRIPTIONAL ACTIVATOR"/>
    <property type="match status" value="1"/>
</dbReference>
<proteinExistence type="inferred from homology"/>
<dbReference type="Pfam" id="PF00126">
    <property type="entry name" value="HTH_1"/>
    <property type="match status" value="1"/>
</dbReference>
<sequence>MKRLPPFNALHSFMVTAEQPSFTHAAEALHLTQGAVSRQIAALEEYLGFPLFHRHARGLKLTEKGQQLLPKVAKLFSDLEATLDEIGSLQPTLKMKVPTCAMRWFFALLNTFQQQHPNHLIEVTTTFDHNADFSRDDYQAAVAYGPQSDQLHQYPLFDEQLVPVCSPQMRHLPLVWESLDQLSQFTWLHPSADQSDWALWLKHNHASHLHASRNQHFETMDLAIQAAQQGYGIAMADRILVKEDVSMGRLLIPFDLPVKTGKCYCLAYPTTSKEQPDLRALLNWLKTISI</sequence>
<dbReference type="SUPFAM" id="SSF46785">
    <property type="entry name" value="Winged helix' DNA-binding domain"/>
    <property type="match status" value="1"/>
</dbReference>
<name>A0ABV5ZC94_9GAMM</name>
<keyword evidence="4" id="KW-0804">Transcription</keyword>
<dbReference type="InterPro" id="IPR005119">
    <property type="entry name" value="LysR_subst-bd"/>
</dbReference>
<comment type="similarity">
    <text evidence="1">Belongs to the LysR transcriptional regulatory family.</text>
</comment>
<dbReference type="Proteomes" id="UP001589628">
    <property type="component" value="Unassembled WGS sequence"/>
</dbReference>
<dbReference type="Gene3D" id="3.40.190.10">
    <property type="entry name" value="Periplasmic binding protein-like II"/>
    <property type="match status" value="2"/>
</dbReference>
<comment type="caution">
    <text evidence="6">The sequence shown here is derived from an EMBL/GenBank/DDBJ whole genome shotgun (WGS) entry which is preliminary data.</text>
</comment>
<dbReference type="PROSITE" id="PS50931">
    <property type="entry name" value="HTH_LYSR"/>
    <property type="match status" value="1"/>
</dbReference>
<feature type="domain" description="HTH lysR-type" evidence="5">
    <location>
        <begin position="5"/>
        <end position="62"/>
    </location>
</feature>
<organism evidence="6 7">
    <name type="scientific">Balneatrix alpica</name>
    <dbReference type="NCBI Taxonomy" id="75684"/>
    <lineage>
        <taxon>Bacteria</taxon>
        <taxon>Pseudomonadati</taxon>
        <taxon>Pseudomonadota</taxon>
        <taxon>Gammaproteobacteria</taxon>
        <taxon>Oceanospirillales</taxon>
        <taxon>Balneatrichaceae</taxon>
        <taxon>Balneatrix</taxon>
    </lineage>
</organism>
<evidence type="ECO:0000256" key="3">
    <source>
        <dbReference type="ARBA" id="ARBA00023125"/>
    </source>
</evidence>
<gene>
    <name evidence="6" type="ORF">ACFFLH_10850</name>
</gene>
<keyword evidence="2" id="KW-0805">Transcription regulation</keyword>
<dbReference type="SUPFAM" id="SSF53850">
    <property type="entry name" value="Periplasmic binding protein-like II"/>
    <property type="match status" value="1"/>
</dbReference>
<evidence type="ECO:0000313" key="7">
    <source>
        <dbReference type="Proteomes" id="UP001589628"/>
    </source>
</evidence>
<evidence type="ECO:0000256" key="4">
    <source>
        <dbReference type="ARBA" id="ARBA00023163"/>
    </source>
</evidence>